<dbReference type="InterPro" id="IPR017896">
    <property type="entry name" value="4Fe4S_Fe-S-bd"/>
</dbReference>
<dbReference type="GO" id="GO:0046872">
    <property type="term" value="F:metal ion binding"/>
    <property type="evidence" value="ECO:0007669"/>
    <property type="project" value="UniProtKB-KW"/>
</dbReference>
<dbReference type="GO" id="GO:0005886">
    <property type="term" value="C:plasma membrane"/>
    <property type="evidence" value="ECO:0007669"/>
    <property type="project" value="UniProtKB-SubCell"/>
</dbReference>
<dbReference type="Proteomes" id="UP000053577">
    <property type="component" value="Unassembled WGS sequence"/>
</dbReference>
<dbReference type="PATRIC" id="fig|61435.5.peg.1578"/>
<evidence type="ECO:0000313" key="12">
    <source>
        <dbReference type="EMBL" id="KSV18877.1"/>
    </source>
</evidence>
<comment type="caution">
    <text evidence="12">The sequence shown here is derived from an EMBL/GenBank/DDBJ whole genome shotgun (WGS) entry which is preliminary data.</text>
</comment>
<evidence type="ECO:0000256" key="7">
    <source>
        <dbReference type="ARBA" id="ARBA00023004"/>
    </source>
</evidence>
<keyword evidence="7" id="KW-0408">Iron</keyword>
<reference evidence="12 13" key="1">
    <citation type="journal article" date="2015" name="Sci. Rep.">
        <title>A comparative genomics and reductive dehalogenase gene transcription study of two chloroethene-respiring bacteria, Dehalococcoides mccartyi strains MB and 11a.</title>
        <authorList>
            <person name="Low A."/>
            <person name="Shen Z."/>
            <person name="Cheng D."/>
            <person name="Rogers M.J."/>
            <person name="Lee P.K."/>
            <person name="He J."/>
        </authorList>
    </citation>
    <scope>NUCLEOTIDE SEQUENCE [LARGE SCALE GENOMIC DNA]</scope>
    <source>
        <strain evidence="12 13">MB</strain>
    </source>
</reference>
<evidence type="ECO:0000313" key="13">
    <source>
        <dbReference type="Proteomes" id="UP000053577"/>
    </source>
</evidence>
<keyword evidence="9" id="KW-0472">Membrane</keyword>
<gene>
    <name evidence="12" type="ORF">DA01_08025</name>
</gene>
<dbReference type="PANTHER" id="PTHR42827:SF1">
    <property type="entry name" value="IRON-SULFUR CLUSTER-BINDING PROTEIN"/>
    <property type="match status" value="1"/>
</dbReference>
<evidence type="ECO:0000256" key="9">
    <source>
        <dbReference type="ARBA" id="ARBA00023136"/>
    </source>
</evidence>
<dbReference type="NCBIfam" id="TIGR01409">
    <property type="entry name" value="TAT_signal_seq"/>
    <property type="match status" value="1"/>
</dbReference>
<dbReference type="RefSeq" id="WP_058292049.1">
    <property type="nucleotide sequence ID" value="NZ_JGYD01000004.1"/>
</dbReference>
<dbReference type="NCBIfam" id="TIGR02486">
    <property type="entry name" value="RDH"/>
    <property type="match status" value="1"/>
</dbReference>
<keyword evidence="4" id="KW-0479">Metal-binding</keyword>
<name>A0A0V8M506_9CHLR</name>
<dbReference type="SUPFAM" id="SSF54862">
    <property type="entry name" value="4Fe-4S ferredoxins"/>
    <property type="match status" value="1"/>
</dbReference>
<dbReference type="PROSITE" id="PS00198">
    <property type="entry name" value="4FE4S_FER_1"/>
    <property type="match status" value="1"/>
</dbReference>
<dbReference type="Pfam" id="PF13484">
    <property type="entry name" value="Fer4_16"/>
    <property type="match status" value="1"/>
</dbReference>
<dbReference type="Pfam" id="PF10518">
    <property type="entry name" value="TAT_signal"/>
    <property type="match status" value="1"/>
</dbReference>
<comment type="cofactor">
    <cofactor evidence="10">
        <name>corrinoid</name>
        <dbReference type="ChEBI" id="CHEBI:33913"/>
    </cofactor>
</comment>
<dbReference type="AlphaFoldDB" id="A0A0V8M506"/>
<evidence type="ECO:0000256" key="5">
    <source>
        <dbReference type="ARBA" id="ARBA00022729"/>
    </source>
</evidence>
<dbReference type="eggNOG" id="COG1600">
    <property type="taxonomic scope" value="Bacteria"/>
</dbReference>
<dbReference type="PROSITE" id="PS51379">
    <property type="entry name" value="4FE4S_FER_2"/>
    <property type="match status" value="1"/>
</dbReference>
<evidence type="ECO:0000259" key="11">
    <source>
        <dbReference type="PROSITE" id="PS51379"/>
    </source>
</evidence>
<accession>A0A0V8M506</accession>
<evidence type="ECO:0000256" key="2">
    <source>
        <dbReference type="ARBA" id="ARBA00022475"/>
    </source>
</evidence>
<keyword evidence="6" id="KW-0677">Repeat</keyword>
<evidence type="ECO:0000256" key="1">
    <source>
        <dbReference type="ARBA" id="ARBA00004236"/>
    </source>
</evidence>
<dbReference type="InterPro" id="IPR028894">
    <property type="entry name" value="RDH_dom"/>
</dbReference>
<dbReference type="Pfam" id="PF13486">
    <property type="entry name" value="Dehalogenase"/>
    <property type="match status" value="1"/>
</dbReference>
<dbReference type="PROSITE" id="PS51318">
    <property type="entry name" value="TAT"/>
    <property type="match status" value="1"/>
</dbReference>
<evidence type="ECO:0000256" key="4">
    <source>
        <dbReference type="ARBA" id="ARBA00022723"/>
    </source>
</evidence>
<keyword evidence="8" id="KW-0411">Iron-sulfur</keyword>
<comment type="subcellular location">
    <subcellularLocation>
        <location evidence="1">Cell membrane</location>
    </subcellularLocation>
</comment>
<dbReference type="Gene3D" id="3.30.70.20">
    <property type="match status" value="1"/>
</dbReference>
<dbReference type="InterPro" id="IPR012832">
    <property type="entry name" value="RDH"/>
</dbReference>
<sequence>MPNFHSSLSRRDFMKGLGVAGAGLGTAAATAPVFQDLDDVISSPNAEWKRPWWVKYRELDDPTTEIDWSLMNRWDARQTAQAPGISAKYLGVDEVNKRYANVLTNKVNAITNNTPGQTLKDYALSSGSGYFMNLPYMTTFMGPQKVATPQSINVPVWQGTPEENSRMLRSAVIFYGGGQVGFGVIDQKIKDKLVFTNHKGAANSIGFIENFPPPPALGKSYVFEDVDVGYEGDTKFVLPSNKQLYEFCFTVPMSKDMFRTANESQIMYSANLSRYRLFGNIQNCIQEFIRSLGYTCYGYASPFSGMMPAIASAQLTGITEGNRNNGFCTSPEYGPIIGVFSLVTDMPLEPTNPIDAGIWRFCQTCTKCADACPVNAIPKDHEPTWDLPNIYGKADIVHSPGRKQYWTNAVDCWMFLTEYNGCGACMATCTFNTNNAPIHEIVRATLSTTPALNSFLWQADKFFGYGLHEDKEAWWDLSLPVYGFDSAATSSHGGYNK</sequence>
<evidence type="ECO:0000256" key="10">
    <source>
        <dbReference type="ARBA" id="ARBA00029374"/>
    </source>
</evidence>
<evidence type="ECO:0000256" key="3">
    <source>
        <dbReference type="ARBA" id="ARBA00022485"/>
    </source>
</evidence>
<evidence type="ECO:0000256" key="8">
    <source>
        <dbReference type="ARBA" id="ARBA00023014"/>
    </source>
</evidence>
<dbReference type="GO" id="GO:0051539">
    <property type="term" value="F:4 iron, 4 sulfur cluster binding"/>
    <property type="evidence" value="ECO:0007669"/>
    <property type="project" value="UniProtKB-KW"/>
</dbReference>
<dbReference type="EMBL" id="JGYD01000004">
    <property type="protein sequence ID" value="KSV18877.1"/>
    <property type="molecule type" value="Genomic_DNA"/>
</dbReference>
<evidence type="ECO:0000256" key="6">
    <source>
        <dbReference type="ARBA" id="ARBA00022737"/>
    </source>
</evidence>
<dbReference type="InterPro" id="IPR019546">
    <property type="entry name" value="TAT_signal_bac_arc"/>
</dbReference>
<dbReference type="OrthoDB" id="9807879at2"/>
<keyword evidence="2" id="KW-1003">Cell membrane</keyword>
<protein>
    <submittedName>
        <fullName evidence="12">Dehalogenase</fullName>
    </submittedName>
</protein>
<keyword evidence="3" id="KW-0004">4Fe-4S</keyword>
<keyword evidence="5" id="KW-0732">Signal</keyword>
<organism evidence="12 13">
    <name type="scientific">Dehalococcoides mccartyi</name>
    <dbReference type="NCBI Taxonomy" id="61435"/>
    <lineage>
        <taxon>Bacteria</taxon>
        <taxon>Bacillati</taxon>
        <taxon>Chloroflexota</taxon>
        <taxon>Dehalococcoidia</taxon>
        <taxon>Dehalococcoidales</taxon>
        <taxon>Dehalococcoidaceae</taxon>
        <taxon>Dehalococcoides</taxon>
    </lineage>
</organism>
<dbReference type="PANTHER" id="PTHR42827">
    <property type="entry name" value="IRON-SULFUR CLUSTER-BINDING PROTEIN-RELATED"/>
    <property type="match status" value="1"/>
</dbReference>
<proteinExistence type="predicted"/>
<feature type="domain" description="4Fe-4S ferredoxin-type" evidence="11">
    <location>
        <begin position="350"/>
        <end position="382"/>
    </location>
</feature>
<dbReference type="InterPro" id="IPR017900">
    <property type="entry name" value="4Fe4S_Fe_S_CS"/>
</dbReference>
<dbReference type="InterPro" id="IPR006311">
    <property type="entry name" value="TAT_signal"/>
</dbReference>